<evidence type="ECO:0000256" key="5">
    <source>
        <dbReference type="ARBA" id="ARBA00022801"/>
    </source>
</evidence>
<keyword evidence="7 9" id="KW-0904">Protein phosphatase</keyword>
<dbReference type="Gene3D" id="3.60.40.10">
    <property type="entry name" value="PPM-type phosphatase domain"/>
    <property type="match status" value="2"/>
</dbReference>
<evidence type="ECO:0000256" key="9">
    <source>
        <dbReference type="RuleBase" id="RU003465"/>
    </source>
</evidence>
<dbReference type="Proteomes" id="UP000534107">
    <property type="component" value="Unassembled WGS sequence"/>
</dbReference>
<feature type="compositionally biased region" description="Polar residues" evidence="10">
    <location>
        <begin position="204"/>
        <end position="220"/>
    </location>
</feature>
<dbReference type="Pfam" id="PF00481">
    <property type="entry name" value="PP2C"/>
    <property type="match status" value="2"/>
</dbReference>
<dbReference type="FunFam" id="3.60.40.10:FF:000081">
    <property type="entry name" value="protein phosphatase 1G isoform X2"/>
    <property type="match status" value="1"/>
</dbReference>
<dbReference type="AlphaFoldDB" id="A0A7K9HKR9"/>
<proteinExistence type="inferred from homology"/>
<dbReference type="GO" id="GO:0005654">
    <property type="term" value="C:nucleoplasm"/>
    <property type="evidence" value="ECO:0007669"/>
    <property type="project" value="TreeGrafter"/>
</dbReference>
<evidence type="ECO:0000256" key="2">
    <source>
        <dbReference type="ARBA" id="ARBA00006702"/>
    </source>
</evidence>
<feature type="region of interest" description="Disordered" evidence="10">
    <location>
        <begin position="137"/>
        <end position="300"/>
    </location>
</feature>
<feature type="domain" description="PPM-type phosphatase" evidence="11">
    <location>
        <begin position="1"/>
        <end position="477"/>
    </location>
</feature>
<keyword evidence="13" id="KW-1185">Reference proteome</keyword>
<comment type="similarity">
    <text evidence="2 9">Belongs to the PP2C family.</text>
</comment>
<feature type="non-terminal residue" evidence="12">
    <location>
        <position position="1"/>
    </location>
</feature>
<name>A0A7K9HKR9_9PICI</name>
<comment type="caution">
    <text evidence="12">The sequence shown here is derived from an EMBL/GenBank/DDBJ whole genome shotgun (WGS) entry which is preliminary data.</text>
</comment>
<keyword evidence="4" id="KW-0479">Metal-binding</keyword>
<evidence type="ECO:0000259" key="11">
    <source>
        <dbReference type="PROSITE" id="PS51746"/>
    </source>
</evidence>
<dbReference type="PROSITE" id="PS51746">
    <property type="entry name" value="PPM_2"/>
    <property type="match status" value="1"/>
</dbReference>
<evidence type="ECO:0000256" key="7">
    <source>
        <dbReference type="ARBA" id="ARBA00022912"/>
    </source>
</evidence>
<dbReference type="OrthoDB" id="10264738at2759"/>
<dbReference type="GO" id="GO:0046872">
    <property type="term" value="F:metal ion binding"/>
    <property type="evidence" value="ECO:0007669"/>
    <property type="project" value="UniProtKB-KW"/>
</dbReference>
<dbReference type="SUPFAM" id="SSF81606">
    <property type="entry name" value="PP2C-like"/>
    <property type="match status" value="1"/>
</dbReference>
<evidence type="ECO:0000256" key="3">
    <source>
        <dbReference type="ARBA" id="ARBA00013081"/>
    </source>
</evidence>
<dbReference type="InterPro" id="IPR001932">
    <property type="entry name" value="PPM-type_phosphatase-like_dom"/>
</dbReference>
<sequence>ALQDAHNCIPELDSETAMFSVYDGHGGEEVALYCAKYLPEIIKDQKAYKEGKLQKALEDAFLAIDAKLTTEEVIKELSQMAGRPQDDEDEKEKVADEDDVDNEEAALLHEEATMTIEELLTRYGQNCKGLKSKSSALAAEGTGRQHTGDSGVNGEAAPGELPPPRQSRSGRPDEEATGISSSSDAARASPAPQKPEAGTGDEAVTSSTGEAGPSCSSTGKPQRAAKSQFFEDSEDESDEVEEEEEDSEECSEDEDGYSSEEAENEDDEDDTEEAEEDEDEEEEMLLPGMEGKEEPGSDSGTTAVVALIRGKQLIVANAGDSRCVVSEAGKAVDMSYDHKPEDEVELARIKNAGGKVTMDGRVNGGLNLSRAIGDHFYKRNKNLPPEEQMISALPDIKVLTINDDHDFMVIACDGIWNVMSSQEVVDFIQSKITQKDENGVLRPLSSIVEELLDQCLAPDTSGDGTGCDNMTCIIISFKPRSTQPEKRRLEAAEENGSEGSKKARLE</sequence>
<evidence type="ECO:0000256" key="10">
    <source>
        <dbReference type="SAM" id="MobiDB-lite"/>
    </source>
</evidence>
<keyword evidence="8" id="KW-0464">Manganese</keyword>
<feature type="compositionally biased region" description="Acidic residues" evidence="10">
    <location>
        <begin position="86"/>
        <end position="101"/>
    </location>
</feature>
<reference evidence="12 13" key="1">
    <citation type="submission" date="2019-09" db="EMBL/GenBank/DDBJ databases">
        <title>Bird 10,000 Genomes (B10K) Project - Family phase.</title>
        <authorList>
            <person name="Zhang G."/>
        </authorList>
    </citation>
    <scope>NUCLEOTIDE SEQUENCE [LARGE SCALE GENOMIC DNA]</scope>
    <source>
        <strain evidence="12">B10K-DU-001-16</strain>
        <tissue evidence="12">Muscle</tissue>
    </source>
</reference>
<comment type="cofactor">
    <cofactor evidence="1">
        <name>Mn(2+)</name>
        <dbReference type="ChEBI" id="CHEBI:29035"/>
    </cofactor>
</comment>
<dbReference type="SMART" id="SM00332">
    <property type="entry name" value="PP2Cc"/>
    <property type="match status" value="1"/>
</dbReference>
<dbReference type="PANTHER" id="PTHR13832:SF803">
    <property type="entry name" value="PROTEIN PHOSPHATASE 1G"/>
    <property type="match status" value="1"/>
</dbReference>
<feature type="compositionally biased region" description="Low complexity" evidence="10">
    <location>
        <begin position="180"/>
        <end position="191"/>
    </location>
</feature>
<feature type="compositionally biased region" description="Acidic residues" evidence="10">
    <location>
        <begin position="231"/>
        <end position="284"/>
    </location>
</feature>
<dbReference type="InterPro" id="IPR000222">
    <property type="entry name" value="PP2C_BS"/>
</dbReference>
<feature type="region of interest" description="Disordered" evidence="10">
    <location>
        <begin position="78"/>
        <end position="101"/>
    </location>
</feature>
<evidence type="ECO:0000256" key="4">
    <source>
        <dbReference type="ARBA" id="ARBA00022723"/>
    </source>
</evidence>
<keyword evidence="5 9" id="KW-0378">Hydrolase</keyword>
<dbReference type="EMBL" id="VWZO01008442">
    <property type="protein sequence ID" value="NXH14347.1"/>
    <property type="molecule type" value="Genomic_DNA"/>
</dbReference>
<evidence type="ECO:0000313" key="13">
    <source>
        <dbReference type="Proteomes" id="UP000534107"/>
    </source>
</evidence>
<dbReference type="PANTHER" id="PTHR13832">
    <property type="entry name" value="PROTEIN PHOSPHATASE 2C"/>
    <property type="match status" value="1"/>
</dbReference>
<dbReference type="InterPro" id="IPR036457">
    <property type="entry name" value="PPM-type-like_dom_sf"/>
</dbReference>
<protein>
    <recommendedName>
        <fullName evidence="3">protein-serine/threonine phosphatase</fullName>
        <ecNumber evidence="3">3.1.3.16</ecNumber>
    </recommendedName>
</protein>
<feature type="non-terminal residue" evidence="12">
    <location>
        <position position="506"/>
    </location>
</feature>
<evidence type="ECO:0000256" key="1">
    <source>
        <dbReference type="ARBA" id="ARBA00001936"/>
    </source>
</evidence>
<gene>
    <name evidence="12" type="primary">Ppm1g</name>
    <name evidence="12" type="ORF">BUCCAP_R09029</name>
</gene>
<evidence type="ECO:0000256" key="6">
    <source>
        <dbReference type="ARBA" id="ARBA00022842"/>
    </source>
</evidence>
<keyword evidence="6" id="KW-0460">Magnesium</keyword>
<dbReference type="InterPro" id="IPR015655">
    <property type="entry name" value="PP2C"/>
</dbReference>
<feature type="region of interest" description="Disordered" evidence="10">
    <location>
        <begin position="481"/>
        <end position="506"/>
    </location>
</feature>
<accession>A0A7K9HKR9</accession>
<evidence type="ECO:0000313" key="12">
    <source>
        <dbReference type="EMBL" id="NXH14347.1"/>
    </source>
</evidence>
<dbReference type="EC" id="3.1.3.16" evidence="3"/>
<evidence type="ECO:0000256" key="8">
    <source>
        <dbReference type="ARBA" id="ARBA00023211"/>
    </source>
</evidence>
<dbReference type="GO" id="GO:0004722">
    <property type="term" value="F:protein serine/threonine phosphatase activity"/>
    <property type="evidence" value="ECO:0007669"/>
    <property type="project" value="UniProtKB-EC"/>
</dbReference>
<dbReference type="FunFam" id="3.60.40.10:FF:000023">
    <property type="entry name" value="Protein phosphatase, Mg2+/Mn2+-dependent, 1G"/>
    <property type="match status" value="1"/>
</dbReference>
<dbReference type="CDD" id="cd00143">
    <property type="entry name" value="PP2Cc"/>
    <property type="match status" value="1"/>
</dbReference>
<dbReference type="PROSITE" id="PS01032">
    <property type="entry name" value="PPM_1"/>
    <property type="match status" value="1"/>
</dbReference>
<organism evidence="12 13">
    <name type="scientific">Bucco capensis</name>
    <name type="common">collared puffbird</name>
    <dbReference type="NCBI Taxonomy" id="135168"/>
    <lineage>
        <taxon>Eukaryota</taxon>
        <taxon>Metazoa</taxon>
        <taxon>Chordata</taxon>
        <taxon>Craniata</taxon>
        <taxon>Vertebrata</taxon>
        <taxon>Euteleostomi</taxon>
        <taxon>Archelosauria</taxon>
        <taxon>Archosauria</taxon>
        <taxon>Dinosauria</taxon>
        <taxon>Saurischia</taxon>
        <taxon>Theropoda</taxon>
        <taxon>Coelurosauria</taxon>
        <taxon>Aves</taxon>
        <taxon>Neognathae</taxon>
        <taxon>Neoaves</taxon>
        <taxon>Telluraves</taxon>
        <taxon>Coraciimorphae</taxon>
        <taxon>Piciformes</taxon>
        <taxon>Bucconidae</taxon>
        <taxon>Bucco</taxon>
    </lineage>
</organism>